<keyword evidence="2 5" id="KW-0812">Transmembrane</keyword>
<dbReference type="GO" id="GO:0005886">
    <property type="term" value="C:plasma membrane"/>
    <property type="evidence" value="ECO:0007669"/>
    <property type="project" value="UniProtKB-SubCell"/>
</dbReference>
<dbReference type="PANTHER" id="PTHR36917:SF1">
    <property type="entry name" value="INNER MEMBRANE-SPANNING PROTEIN YCIB"/>
    <property type="match status" value="1"/>
</dbReference>
<dbReference type="RefSeq" id="WP_130412709.1">
    <property type="nucleotide sequence ID" value="NZ_SHKX01000012.1"/>
</dbReference>
<evidence type="ECO:0000256" key="5">
    <source>
        <dbReference type="HAMAP-Rule" id="MF_00189"/>
    </source>
</evidence>
<evidence type="ECO:0000256" key="2">
    <source>
        <dbReference type="ARBA" id="ARBA00022692"/>
    </source>
</evidence>
<comment type="subcellular location">
    <subcellularLocation>
        <location evidence="5">Cell inner membrane</location>
        <topology evidence="5">Multi-pass membrane protein</topology>
    </subcellularLocation>
</comment>
<comment type="caution">
    <text evidence="6">The sequence shown here is derived from an EMBL/GenBank/DDBJ whole genome shotgun (WGS) entry which is preliminary data.</text>
</comment>
<comment type="similarity">
    <text evidence="5">Belongs to the YciB family.</text>
</comment>
<feature type="transmembrane region" description="Helical" evidence="5">
    <location>
        <begin position="52"/>
        <end position="68"/>
    </location>
</feature>
<accession>A0A4Q7Z3N5</accession>
<dbReference type="InterPro" id="IPR006008">
    <property type="entry name" value="YciB"/>
</dbReference>
<keyword evidence="5" id="KW-0997">Cell inner membrane</keyword>
<feature type="transmembrane region" description="Helical" evidence="5">
    <location>
        <begin position="151"/>
        <end position="172"/>
    </location>
</feature>
<keyword evidence="7" id="KW-1185">Reference proteome</keyword>
<dbReference type="Proteomes" id="UP000292423">
    <property type="component" value="Unassembled WGS sequence"/>
</dbReference>
<gene>
    <name evidence="5" type="primary">yciB</name>
    <name evidence="6" type="ORF">EV700_1688</name>
</gene>
<reference evidence="6 7" key="1">
    <citation type="submission" date="2019-02" db="EMBL/GenBank/DDBJ databases">
        <title>Genomic Encyclopedia of Type Strains, Phase IV (KMG-IV): sequencing the most valuable type-strain genomes for metagenomic binning, comparative biology and taxonomic classification.</title>
        <authorList>
            <person name="Goeker M."/>
        </authorList>
    </citation>
    <scope>NUCLEOTIDE SEQUENCE [LARGE SCALE GENOMIC DNA]</scope>
    <source>
        <strain evidence="6 7">DSM 105135</strain>
    </source>
</reference>
<dbReference type="AlphaFoldDB" id="A0A4Q7Z3N5"/>
<dbReference type="EMBL" id="SHKX01000012">
    <property type="protein sequence ID" value="RZU44887.1"/>
    <property type="molecule type" value="Genomic_DNA"/>
</dbReference>
<keyword evidence="1 5" id="KW-1003">Cell membrane</keyword>
<sequence>MKAFLDFIPLFVFFGAYHLYGIYTAAAALIISSVVVYAGIFLMARKLEKGQWFTLIATIAFSSITLLLHDETWLKWKAPVINWVFALVFLGSQLAGRKPLAKAMLEQALEMPDSLWNRLNLAWVAFFAVMGGLNAWVAFHYPAYWVDFKVLGSLGFTIAFLIGQLMLLSRYLKNEEKT</sequence>
<feature type="transmembrane region" description="Helical" evidence="5">
    <location>
        <begin position="121"/>
        <end position="139"/>
    </location>
</feature>
<name>A0A4Q7Z3N5_9GAMM</name>
<keyword evidence="3 5" id="KW-1133">Transmembrane helix</keyword>
<evidence type="ECO:0000256" key="3">
    <source>
        <dbReference type="ARBA" id="ARBA00022989"/>
    </source>
</evidence>
<evidence type="ECO:0000313" key="7">
    <source>
        <dbReference type="Proteomes" id="UP000292423"/>
    </source>
</evidence>
<comment type="function">
    <text evidence="5">Plays a role in cell envelope biogenesis, maintenance of cell envelope integrity and membrane homeostasis.</text>
</comment>
<organism evidence="6 7">
    <name type="scientific">Fluviicoccus keumensis</name>
    <dbReference type="NCBI Taxonomy" id="1435465"/>
    <lineage>
        <taxon>Bacteria</taxon>
        <taxon>Pseudomonadati</taxon>
        <taxon>Pseudomonadota</taxon>
        <taxon>Gammaproteobacteria</taxon>
        <taxon>Moraxellales</taxon>
        <taxon>Moraxellaceae</taxon>
        <taxon>Fluviicoccus</taxon>
    </lineage>
</organism>
<dbReference type="HAMAP" id="MF_00189">
    <property type="entry name" value="YciB"/>
    <property type="match status" value="1"/>
</dbReference>
<evidence type="ECO:0000256" key="1">
    <source>
        <dbReference type="ARBA" id="ARBA00022475"/>
    </source>
</evidence>
<keyword evidence="4 5" id="KW-0472">Membrane</keyword>
<dbReference type="OrthoDB" id="9788219at2"/>
<evidence type="ECO:0000313" key="6">
    <source>
        <dbReference type="EMBL" id="RZU44887.1"/>
    </source>
</evidence>
<feature type="transmembrane region" description="Helical" evidence="5">
    <location>
        <begin position="80"/>
        <end position="100"/>
    </location>
</feature>
<dbReference type="PANTHER" id="PTHR36917">
    <property type="entry name" value="INTRACELLULAR SEPTATION PROTEIN A-RELATED"/>
    <property type="match status" value="1"/>
</dbReference>
<dbReference type="Pfam" id="PF04279">
    <property type="entry name" value="IspA"/>
    <property type="match status" value="1"/>
</dbReference>
<dbReference type="NCBIfam" id="TIGR00997">
    <property type="entry name" value="ispZ"/>
    <property type="match status" value="1"/>
</dbReference>
<proteinExistence type="inferred from homology"/>
<protein>
    <recommendedName>
        <fullName evidence="5">Inner membrane-spanning protein YciB</fullName>
    </recommendedName>
</protein>
<feature type="transmembrane region" description="Helical" evidence="5">
    <location>
        <begin position="20"/>
        <end position="40"/>
    </location>
</feature>
<evidence type="ECO:0000256" key="4">
    <source>
        <dbReference type="ARBA" id="ARBA00023136"/>
    </source>
</evidence>